<gene>
    <name evidence="1" type="ORF">S01H1_03354</name>
</gene>
<sequence>PVRKDHVLIKMRLKVPWKPESEAGHAGLVSMPLIIPPVKKKTYDLFGNLFGGLWKQAEHSIRDASHITIVGYSFPRTDHQSTALFLNAFMQRSDLPSVTILDPAPDRILDKFKLEFGIPQSRIEVRREYFARDLSMAELLHG</sequence>
<comment type="caution">
    <text evidence="1">The sequence shown here is derived from an EMBL/GenBank/DDBJ whole genome shotgun (WGS) entry which is preliminary data.</text>
</comment>
<dbReference type="AlphaFoldDB" id="X0S7K1"/>
<feature type="non-terminal residue" evidence="1">
    <location>
        <position position="1"/>
    </location>
</feature>
<evidence type="ECO:0000313" key="1">
    <source>
        <dbReference type="EMBL" id="GAF76954.1"/>
    </source>
</evidence>
<evidence type="ECO:0008006" key="2">
    <source>
        <dbReference type="Google" id="ProtNLM"/>
    </source>
</evidence>
<accession>X0S7K1</accession>
<reference evidence="1" key="1">
    <citation type="journal article" date="2014" name="Front. Microbiol.">
        <title>High frequency of phylogenetically diverse reductive dehalogenase-homologous genes in deep subseafloor sedimentary metagenomes.</title>
        <authorList>
            <person name="Kawai M."/>
            <person name="Futagami T."/>
            <person name="Toyoda A."/>
            <person name="Takaki Y."/>
            <person name="Nishi S."/>
            <person name="Hori S."/>
            <person name="Arai W."/>
            <person name="Tsubouchi T."/>
            <person name="Morono Y."/>
            <person name="Uchiyama I."/>
            <person name="Ito T."/>
            <person name="Fujiyama A."/>
            <person name="Inagaki F."/>
            <person name="Takami H."/>
        </authorList>
    </citation>
    <scope>NUCLEOTIDE SEQUENCE</scope>
    <source>
        <strain evidence="1">Expedition CK06-06</strain>
    </source>
</reference>
<proteinExistence type="predicted"/>
<name>X0S7K1_9ZZZZ</name>
<dbReference type="EMBL" id="BARS01001837">
    <property type="protein sequence ID" value="GAF76954.1"/>
    <property type="molecule type" value="Genomic_DNA"/>
</dbReference>
<protein>
    <recommendedName>
        <fullName evidence="2">SIR2-like domain-containing protein</fullName>
    </recommendedName>
</protein>
<organism evidence="1">
    <name type="scientific">marine sediment metagenome</name>
    <dbReference type="NCBI Taxonomy" id="412755"/>
    <lineage>
        <taxon>unclassified sequences</taxon>
        <taxon>metagenomes</taxon>
        <taxon>ecological metagenomes</taxon>
    </lineage>
</organism>